<keyword evidence="7" id="KW-0808">Transferase</keyword>
<reference evidence="7 8" key="1">
    <citation type="submission" date="2011-08" db="EMBL/GenBank/DDBJ databases">
        <title>The genome of the obligate endobacterium of an arbuscular mycorrhizal fungus reveals an interphylum network of nutritional interactions.</title>
        <authorList>
            <person name="Ghignone S."/>
            <person name="Salvioli A."/>
            <person name="Anca I."/>
            <person name="Lumini E."/>
            <person name="Ortu G."/>
            <person name="Petiti L."/>
            <person name="Cruveiller S."/>
            <person name="Bianciotto V."/>
            <person name="Piffanelli P."/>
            <person name="Lanfranco L."/>
            <person name="Bonfante P."/>
        </authorList>
    </citation>
    <scope>NUCLEOTIDE SEQUENCE [LARGE SCALE GENOMIC DNA]</scope>
    <source>
        <strain evidence="7 8">BEG34</strain>
    </source>
</reference>
<dbReference type="Pfam" id="PF01040">
    <property type="entry name" value="UbiA"/>
    <property type="match status" value="1"/>
</dbReference>
<evidence type="ECO:0000256" key="1">
    <source>
        <dbReference type="ARBA" id="ARBA00004141"/>
    </source>
</evidence>
<feature type="transmembrane region" description="Helical" evidence="6">
    <location>
        <begin position="315"/>
        <end position="335"/>
    </location>
</feature>
<feature type="transmembrane region" description="Helical" evidence="6">
    <location>
        <begin position="385"/>
        <end position="408"/>
    </location>
</feature>
<evidence type="ECO:0000256" key="6">
    <source>
        <dbReference type="SAM" id="Phobius"/>
    </source>
</evidence>
<dbReference type="NCBIfam" id="NF006088">
    <property type="entry name" value="PRK08238.1"/>
    <property type="match status" value="1"/>
</dbReference>
<dbReference type="Pfam" id="PF12710">
    <property type="entry name" value="HAD"/>
    <property type="match status" value="1"/>
</dbReference>
<feature type="transmembrane region" description="Helical" evidence="6">
    <location>
        <begin position="450"/>
        <end position="473"/>
    </location>
</feature>
<dbReference type="CDD" id="cd07519">
    <property type="entry name" value="HAD_PTase"/>
    <property type="match status" value="1"/>
</dbReference>
<dbReference type="PANTHER" id="PTHR11048">
    <property type="entry name" value="PRENYLTRANSFERASES"/>
    <property type="match status" value="1"/>
</dbReference>
<comment type="subcellular location">
    <subcellularLocation>
        <location evidence="1">Membrane</location>
        <topology evidence="1">Multi-pass membrane protein</topology>
    </subcellularLocation>
</comment>
<dbReference type="InterPro" id="IPR039653">
    <property type="entry name" value="Prenyltransferase"/>
</dbReference>
<dbReference type="PANTHER" id="PTHR11048:SF5">
    <property type="entry name" value="DECAPRENYL-PHOSPHATE PHOSPHORIBOSYLTRANSFERASE"/>
    <property type="match status" value="1"/>
</dbReference>
<dbReference type="Proteomes" id="UP000054051">
    <property type="component" value="Unassembled WGS sequence"/>
</dbReference>
<keyword evidence="4 6" id="KW-1133">Transmembrane helix</keyword>
<feature type="transmembrane region" description="Helical" evidence="6">
    <location>
        <begin position="223"/>
        <end position="242"/>
    </location>
</feature>
<protein>
    <submittedName>
        <fullName evidence="7">Prenyltransferase, UbiA family</fullName>
        <ecNumber evidence="7">2.5.1.-</ecNumber>
    </submittedName>
</protein>
<dbReference type="OrthoDB" id="9803632at2"/>
<dbReference type="GO" id="GO:0009247">
    <property type="term" value="P:glycolipid biosynthetic process"/>
    <property type="evidence" value="ECO:0007669"/>
    <property type="project" value="TreeGrafter"/>
</dbReference>
<dbReference type="Gene3D" id="3.40.50.1000">
    <property type="entry name" value="HAD superfamily/HAD-like"/>
    <property type="match status" value="1"/>
</dbReference>
<dbReference type="CDD" id="cd13963">
    <property type="entry name" value="PT_UbiA_2"/>
    <property type="match status" value="1"/>
</dbReference>
<name>G2J9Y0_9BURK</name>
<evidence type="ECO:0000256" key="2">
    <source>
        <dbReference type="ARBA" id="ARBA00022475"/>
    </source>
</evidence>
<dbReference type="eggNOG" id="COG0382">
    <property type="taxonomic scope" value="Bacteria"/>
</dbReference>
<keyword evidence="8" id="KW-1185">Reference proteome</keyword>
<evidence type="ECO:0000313" key="7">
    <source>
        <dbReference type="EMBL" id="CCD29577.1"/>
    </source>
</evidence>
<dbReference type="SUPFAM" id="SSF56784">
    <property type="entry name" value="HAD-like"/>
    <property type="match status" value="1"/>
</dbReference>
<keyword evidence="2" id="KW-1003">Cell membrane</keyword>
<dbReference type="STRING" id="1070319.CAGGBEG34_260025"/>
<dbReference type="AlphaFoldDB" id="G2J9Y0"/>
<dbReference type="EMBL" id="CAFB01000043">
    <property type="protein sequence ID" value="CCD29577.1"/>
    <property type="molecule type" value="Genomic_DNA"/>
</dbReference>
<dbReference type="GO" id="GO:0005886">
    <property type="term" value="C:plasma membrane"/>
    <property type="evidence" value="ECO:0007669"/>
    <property type="project" value="TreeGrafter"/>
</dbReference>
<gene>
    <name evidence="7" type="primary">UbiA</name>
    <name evidence="7" type="ORF">CAGGBEG34_260025</name>
</gene>
<dbReference type="InterPro" id="IPR023214">
    <property type="entry name" value="HAD_sf"/>
</dbReference>
<accession>G2J9Y0</accession>
<dbReference type="GO" id="GO:0016765">
    <property type="term" value="F:transferase activity, transferring alkyl or aryl (other than methyl) groups"/>
    <property type="evidence" value="ECO:0007669"/>
    <property type="project" value="InterPro"/>
</dbReference>
<dbReference type="InterPro" id="IPR036412">
    <property type="entry name" value="HAD-like_sf"/>
</dbReference>
<keyword evidence="3 6" id="KW-0812">Transmembrane</keyword>
<dbReference type="Gene3D" id="1.10.357.140">
    <property type="entry name" value="UbiA prenyltransferase"/>
    <property type="match status" value="1"/>
</dbReference>
<evidence type="ECO:0000256" key="3">
    <source>
        <dbReference type="ARBA" id="ARBA00022692"/>
    </source>
</evidence>
<sequence>MNTLPLVIDLDGTLIHTDLFLESCFTLIRTDPARAFHPFVWLTRGKAYLKAKLAHRADIDATCLPYNTQVLALIREARAQGRPVVLATASHQIYANRVAAHLQLFDRVLATEDSTNLSAHNKRNRLIAEYGEGGFDYCGNAHDDLPVWAAARRAYLVNPQPGVEAKAKAGGNVQRVIQTPRRRIQSWLKGLRLHQWVKNLLLFVPLLASHRLNEAALLVKGCLAFFLFGLCASSVYVLNDLLDLAHDRRHAIKRDRPFASGDLSIAAGIFTFPLLLAVSFTGVALFLPGRFTATLAAYYALTLAYSIALKRQMVVDIITLALLYTLRIIAGAFAFQIPLTFWMLVFSMFIFLSLALVKRYAELKEARKKNKSAQLRGRGYIADDLEMIATLGAASGYLSVMVLALYIQETSTAALYRAPQLIWLACPLLLFWISRTWLLAHRGQIHDDPVIFAVKDRVSLLVGLLFGAVFWIAT</sequence>
<evidence type="ECO:0000256" key="5">
    <source>
        <dbReference type="ARBA" id="ARBA00023136"/>
    </source>
</evidence>
<comment type="caution">
    <text evidence="7">The sequence shown here is derived from an EMBL/GenBank/DDBJ whole genome shotgun (WGS) entry which is preliminary data.</text>
</comment>
<feature type="transmembrane region" description="Helical" evidence="6">
    <location>
        <begin position="420"/>
        <end position="438"/>
    </location>
</feature>
<dbReference type="EC" id="2.5.1.-" evidence="7"/>
<evidence type="ECO:0000313" key="8">
    <source>
        <dbReference type="Proteomes" id="UP000054051"/>
    </source>
</evidence>
<evidence type="ECO:0000256" key="4">
    <source>
        <dbReference type="ARBA" id="ARBA00022989"/>
    </source>
</evidence>
<organism evidence="7 8">
    <name type="scientific">Candidatus Glomeribacter gigasporarum BEG34</name>
    <dbReference type="NCBI Taxonomy" id="1070319"/>
    <lineage>
        <taxon>Bacteria</taxon>
        <taxon>Pseudomonadati</taxon>
        <taxon>Pseudomonadota</taxon>
        <taxon>Betaproteobacteria</taxon>
        <taxon>Burkholderiales</taxon>
        <taxon>Burkholderiaceae</taxon>
        <taxon>Candidatus Glomeribacter</taxon>
    </lineage>
</organism>
<feature type="transmembrane region" description="Helical" evidence="6">
    <location>
        <begin position="291"/>
        <end position="308"/>
    </location>
</feature>
<feature type="transmembrane region" description="Helical" evidence="6">
    <location>
        <begin position="341"/>
        <end position="361"/>
    </location>
</feature>
<dbReference type="RefSeq" id="WP_006682758.1">
    <property type="nucleotide sequence ID" value="NZ_CAFB01000043.1"/>
</dbReference>
<dbReference type="InterPro" id="IPR044878">
    <property type="entry name" value="UbiA_sf"/>
</dbReference>
<proteinExistence type="predicted"/>
<feature type="transmembrane region" description="Helical" evidence="6">
    <location>
        <begin position="263"/>
        <end position="285"/>
    </location>
</feature>
<keyword evidence="5 6" id="KW-0472">Membrane</keyword>
<dbReference type="InterPro" id="IPR000537">
    <property type="entry name" value="UbiA_prenyltransferase"/>
</dbReference>